<accession>A0A2B7YJV6</accession>
<keyword evidence="3" id="KW-1185">Reference proteome</keyword>
<feature type="region of interest" description="Disordered" evidence="1">
    <location>
        <begin position="57"/>
        <end position="97"/>
    </location>
</feature>
<evidence type="ECO:0000313" key="3">
    <source>
        <dbReference type="Proteomes" id="UP000224634"/>
    </source>
</evidence>
<dbReference type="Proteomes" id="UP000224634">
    <property type="component" value="Unassembled WGS sequence"/>
</dbReference>
<name>A0A2B7YJV6_POLH7</name>
<proteinExistence type="predicted"/>
<evidence type="ECO:0000313" key="2">
    <source>
        <dbReference type="EMBL" id="PGH21605.1"/>
    </source>
</evidence>
<evidence type="ECO:0000256" key="1">
    <source>
        <dbReference type="SAM" id="MobiDB-lite"/>
    </source>
</evidence>
<comment type="caution">
    <text evidence="2">The sequence shown here is derived from an EMBL/GenBank/DDBJ whole genome shotgun (WGS) entry which is preliminary data.</text>
</comment>
<sequence>MSQLNQSNITIFRSQRQQTDVESSNCLEDSRNPYGPRKAKRMLFYRRQEMSDRQWKERLQRQSRLEKEREQREELELKAGDEGAVHDSENGIEDRTVKDEDKPIYVAYPKLNVALADFLPFDDPMHQQELTFDWDDLRSRVDNCKGDLALDRIEDAIEFLEKKGEEV</sequence>
<dbReference type="AlphaFoldDB" id="A0A2B7YJV6"/>
<organism evidence="2 3">
    <name type="scientific">Polytolypa hystricis (strain UAMH7299)</name>
    <dbReference type="NCBI Taxonomy" id="1447883"/>
    <lineage>
        <taxon>Eukaryota</taxon>
        <taxon>Fungi</taxon>
        <taxon>Dikarya</taxon>
        <taxon>Ascomycota</taxon>
        <taxon>Pezizomycotina</taxon>
        <taxon>Eurotiomycetes</taxon>
        <taxon>Eurotiomycetidae</taxon>
        <taxon>Onygenales</taxon>
        <taxon>Onygenales incertae sedis</taxon>
        <taxon>Polytolypa</taxon>
    </lineage>
</organism>
<feature type="region of interest" description="Disordered" evidence="1">
    <location>
        <begin position="1"/>
        <end position="41"/>
    </location>
</feature>
<reference evidence="2 3" key="1">
    <citation type="submission" date="2017-10" db="EMBL/GenBank/DDBJ databases">
        <title>Comparative genomics in systemic dimorphic fungi from Ajellomycetaceae.</title>
        <authorList>
            <person name="Munoz J.F."/>
            <person name="Mcewen J.G."/>
            <person name="Clay O.K."/>
            <person name="Cuomo C.A."/>
        </authorList>
    </citation>
    <scope>NUCLEOTIDE SEQUENCE [LARGE SCALE GENOMIC DNA]</scope>
    <source>
        <strain evidence="2 3">UAMH7299</strain>
    </source>
</reference>
<protein>
    <submittedName>
        <fullName evidence="2">Uncharacterized protein</fullName>
    </submittedName>
</protein>
<dbReference type="EMBL" id="PDNA01000032">
    <property type="protein sequence ID" value="PGH21605.1"/>
    <property type="molecule type" value="Genomic_DNA"/>
</dbReference>
<gene>
    <name evidence="2" type="ORF">AJ80_03038</name>
</gene>
<feature type="compositionally biased region" description="Polar residues" evidence="1">
    <location>
        <begin position="1"/>
        <end position="27"/>
    </location>
</feature>